<protein>
    <recommendedName>
        <fullName evidence="5 6">Cell division protein FtsA</fullName>
    </recommendedName>
</protein>
<dbReference type="InterPro" id="IPR050696">
    <property type="entry name" value="FtsA/MreB"/>
</dbReference>
<dbReference type="EMBL" id="VMGK01000018">
    <property type="protein sequence ID" value="TSC92635.1"/>
    <property type="molecule type" value="Genomic_DNA"/>
</dbReference>
<comment type="subcellular location">
    <subcellularLocation>
        <location evidence="5">Cell membrane</location>
        <topology evidence="5">Peripheral membrane protein</topology>
        <orientation evidence="5">Cytoplasmic side</orientation>
    </subcellularLocation>
    <text evidence="5">Localizes to the Z ring in an FtsZ-dependent manner. Targeted to the membrane through a conserved C-terminal amphipathic helix.</text>
</comment>
<dbReference type="Gene3D" id="3.30.420.40">
    <property type="match status" value="2"/>
</dbReference>
<dbReference type="GO" id="GO:0043093">
    <property type="term" value="P:FtsZ-dependent cytokinesis"/>
    <property type="evidence" value="ECO:0007669"/>
    <property type="project" value="UniProtKB-UniRule"/>
</dbReference>
<dbReference type="InterPro" id="IPR043129">
    <property type="entry name" value="ATPase_NBD"/>
</dbReference>
<feature type="domain" description="SHS2" evidence="7">
    <location>
        <begin position="7"/>
        <end position="194"/>
    </location>
</feature>
<dbReference type="Proteomes" id="UP000315689">
    <property type="component" value="Unassembled WGS sequence"/>
</dbReference>
<keyword evidence="4 5" id="KW-0131">Cell cycle</keyword>
<dbReference type="InterPro" id="IPR003494">
    <property type="entry name" value="SHS2_FtsA"/>
</dbReference>
<dbReference type="SUPFAM" id="SSF53067">
    <property type="entry name" value="Actin-like ATPase domain"/>
    <property type="match status" value="2"/>
</dbReference>
<keyword evidence="1 5" id="KW-1003">Cell membrane</keyword>
<comment type="similarity">
    <text evidence="5 6">Belongs to the FtsA/MreB family.</text>
</comment>
<dbReference type="CDD" id="cd24048">
    <property type="entry name" value="ASKHA_NBD_FtsA"/>
    <property type="match status" value="1"/>
</dbReference>
<evidence type="ECO:0000256" key="5">
    <source>
        <dbReference type="HAMAP-Rule" id="MF_02033"/>
    </source>
</evidence>
<evidence type="ECO:0000256" key="2">
    <source>
        <dbReference type="ARBA" id="ARBA00022618"/>
    </source>
</evidence>
<comment type="caution">
    <text evidence="8">The sequence shown here is derived from an EMBL/GenBank/DDBJ whole genome shotgun (WGS) entry which is preliminary data.</text>
</comment>
<gene>
    <name evidence="5" type="primary">ftsA</name>
    <name evidence="8" type="ORF">CEN89_565</name>
</gene>
<dbReference type="NCBIfam" id="TIGR01174">
    <property type="entry name" value="ftsA"/>
    <property type="match status" value="1"/>
</dbReference>
<dbReference type="Pfam" id="PF02491">
    <property type="entry name" value="SHS2_FTSA"/>
    <property type="match status" value="1"/>
</dbReference>
<organism evidence="8 9">
    <name type="scientific">Candidatus Berkelbacteria bacterium Licking1014_7</name>
    <dbReference type="NCBI Taxonomy" id="2017147"/>
    <lineage>
        <taxon>Bacteria</taxon>
        <taxon>Candidatus Berkelbacteria</taxon>
    </lineage>
</organism>
<evidence type="ECO:0000259" key="7">
    <source>
        <dbReference type="SMART" id="SM00842"/>
    </source>
</evidence>
<dbReference type="Pfam" id="PF14450">
    <property type="entry name" value="FtsA"/>
    <property type="match status" value="1"/>
</dbReference>
<dbReference type="HAMAP" id="MF_02033">
    <property type="entry name" value="FtsA"/>
    <property type="match status" value="1"/>
</dbReference>
<comment type="function">
    <text evidence="5 6">Cell division protein that is involved in the assembly of the Z ring. May serve as a membrane anchor for the Z ring.</text>
</comment>
<dbReference type="Gene3D" id="3.30.1490.110">
    <property type="match status" value="1"/>
</dbReference>
<evidence type="ECO:0000313" key="9">
    <source>
        <dbReference type="Proteomes" id="UP000315689"/>
    </source>
</evidence>
<reference evidence="8 9" key="1">
    <citation type="submission" date="2017-07" db="EMBL/GenBank/DDBJ databases">
        <title>Mechanisms for carbon and nitrogen cycling indicate functional differentiation within the Candidate Phyla Radiation.</title>
        <authorList>
            <person name="Danczak R.E."/>
            <person name="Johnston M.D."/>
            <person name="Kenah C."/>
            <person name="Slattery M."/>
            <person name="Wrighton K.C."/>
            <person name="Wilkins M.J."/>
        </authorList>
    </citation>
    <scope>NUCLEOTIDE SEQUENCE [LARGE SCALE GENOMIC DNA]</scope>
    <source>
        <strain evidence="8">Licking1014_7</strain>
    </source>
</reference>
<dbReference type="GO" id="GO:0032153">
    <property type="term" value="C:cell division site"/>
    <property type="evidence" value="ECO:0007669"/>
    <property type="project" value="UniProtKB-UniRule"/>
</dbReference>
<dbReference type="AlphaFoldDB" id="A0A554LID2"/>
<evidence type="ECO:0000256" key="1">
    <source>
        <dbReference type="ARBA" id="ARBA00022475"/>
    </source>
</evidence>
<accession>A0A554LID2</accession>
<keyword evidence="3 5" id="KW-0472">Membrane</keyword>
<dbReference type="GO" id="GO:0009898">
    <property type="term" value="C:cytoplasmic side of plasma membrane"/>
    <property type="evidence" value="ECO:0007669"/>
    <property type="project" value="UniProtKB-UniRule"/>
</dbReference>
<evidence type="ECO:0000256" key="6">
    <source>
        <dbReference type="PIRNR" id="PIRNR003101"/>
    </source>
</evidence>
<comment type="subunit">
    <text evidence="5">Self-interacts. Interacts with FtsZ.</text>
</comment>
<evidence type="ECO:0000256" key="3">
    <source>
        <dbReference type="ARBA" id="ARBA00023136"/>
    </source>
</evidence>
<proteinExistence type="inferred from homology"/>
<evidence type="ECO:0000313" key="8">
    <source>
        <dbReference type="EMBL" id="TSC92635.1"/>
    </source>
</evidence>
<sequence>MKSSQIVAGLDIGSSKVAFAVGKISEGLIEILSLNATPNAGLRKGIIIDIEDTMSAISSALEVAERKAGAPIDKVIAGVGGAHIITALSKGIIAVSRPNGEITDQDIERVVDAAAAIALPPNQEILHVIPEQFIVDGQESVKDPTGMNGIRLEAEVMIIGGSSNALKNLERSITQVGIKPETLVFNGLASTRTLLTKKQKEAGVLLLDIGASTTTLTIWEEGELLYGNILPIGSTHVTNDIAIGLKTSLEVAEKIKIKFGDCNPENAAEGIVGLKNFDPRETNKIEKKLIAEITEARMKEIFEKARIELKRIQKDSRLPAGVVLTGGGSQIKGCIEMAKEELSLPAQKGLPILGVSGAIDNLNNPSFSVSIGLLLEGLDETFRTRKESGFNFAVPKDLSGFLGKVKDFFRQLLP</sequence>
<name>A0A554LID2_9BACT</name>
<dbReference type="SMART" id="SM00842">
    <property type="entry name" value="FtsA"/>
    <property type="match status" value="1"/>
</dbReference>
<dbReference type="PANTHER" id="PTHR32432">
    <property type="entry name" value="CELL DIVISION PROTEIN FTSA-RELATED"/>
    <property type="match status" value="1"/>
</dbReference>
<dbReference type="InterPro" id="IPR020823">
    <property type="entry name" value="Cell_div_FtsA"/>
</dbReference>
<evidence type="ECO:0000256" key="4">
    <source>
        <dbReference type="ARBA" id="ARBA00023306"/>
    </source>
</evidence>
<dbReference type="PANTHER" id="PTHR32432:SF4">
    <property type="entry name" value="CELL DIVISION PROTEIN FTSA"/>
    <property type="match status" value="1"/>
</dbReference>
<dbReference type="PIRSF" id="PIRSF003101">
    <property type="entry name" value="FtsA"/>
    <property type="match status" value="1"/>
</dbReference>
<keyword evidence="2 5" id="KW-0132">Cell division</keyword>